<keyword evidence="6" id="KW-1185">Reference proteome</keyword>
<dbReference type="PANTHER" id="PTHR31790:SF81">
    <property type="entry name" value="PROTEIN, PUTATIVE-RELATED"/>
    <property type="match status" value="1"/>
</dbReference>
<evidence type="ECO:0000313" key="3">
    <source>
        <dbReference type="EMBL" id="AES97705.1"/>
    </source>
</evidence>
<dbReference type="Gramene" id="rna2884">
    <property type="protein sequence ID" value="RHN79158.1"/>
    <property type="gene ID" value="gene2884"/>
</dbReference>
<dbReference type="InterPro" id="IPR006527">
    <property type="entry name" value="F-box-assoc_dom_typ1"/>
</dbReference>
<dbReference type="Proteomes" id="UP000002051">
    <property type="component" value="Chromosome 5"/>
</dbReference>
<dbReference type="OrthoDB" id="1414876at2759"/>
<evidence type="ECO:0000313" key="4">
    <source>
        <dbReference type="EMBL" id="RHN79158.1"/>
    </source>
</evidence>
<dbReference type="EnsemblPlants" id="AES97705">
    <property type="protein sequence ID" value="AES97705"/>
    <property type="gene ID" value="MTR_5g058620"/>
</dbReference>
<dbReference type="EnsemblPlants" id="AES60603">
    <property type="protein sequence ID" value="AES60603"/>
    <property type="gene ID" value="MTR_1g058870"/>
</dbReference>
<reference evidence="4" key="4">
    <citation type="journal article" date="2018" name="Nat. Plants">
        <title>Whole-genome landscape of Medicago truncatula symbiotic genes.</title>
        <authorList>
            <person name="Pecrix Y."/>
            <person name="Gamas P."/>
            <person name="Carrere S."/>
        </authorList>
    </citation>
    <scope>NUCLEOTIDE SEQUENCE</scope>
    <source>
        <tissue evidence="4">Leaves</tissue>
    </source>
</reference>
<dbReference type="EMBL" id="PSQE01000001">
    <property type="protein sequence ID" value="RHN79158.1"/>
    <property type="molecule type" value="Genomic_DNA"/>
</dbReference>
<dbReference type="PANTHER" id="PTHR31790">
    <property type="entry name" value="OS02G0783600 PROTEIN"/>
    <property type="match status" value="1"/>
</dbReference>
<dbReference type="PaxDb" id="3880-AES60603"/>
<sequence>MSVKITPCLEPSNQNITEYFGYFCDPINVTFNFAFGCDNSTGTYKVVAYRSRYIYDQLAAEVRVINMGDDVWRNIESFPVIPFCYDSVYYGAYKYVYLSGALNWLAIHNFICYDCNDITVDQFVIVSLDLETETYNQYIMPHGFDEVPPKEPTIGVLRGCLCFSYSYKETDFVIWEMKEFGVEDSWTQLLKVSYHNLLIDYDFSDPRIKFVFQLMPLFLSEDGDTLILESNQESQTIILYNRRDNRAERARITASKATTDNTTSDHVDLYYANDYVESLVPSF</sequence>
<protein>
    <submittedName>
        <fullName evidence="3">F-box protein interaction domain protein</fullName>
    </submittedName>
    <submittedName>
        <fullName evidence="4">Putative F-box associated interaction domain-containing protein</fullName>
    </submittedName>
</protein>
<reference evidence="5" key="3">
    <citation type="submission" date="2015-04" db="UniProtKB">
        <authorList>
            <consortium name="EnsemblPlants"/>
        </authorList>
    </citation>
    <scope>IDENTIFICATION</scope>
    <source>
        <strain evidence="5">cv. Jemalong A17</strain>
    </source>
</reference>
<reference evidence="3 6" key="1">
    <citation type="journal article" date="2011" name="Nature">
        <title>The Medicago genome provides insight into the evolution of rhizobial symbioses.</title>
        <authorList>
            <person name="Young N.D."/>
            <person name="Debelle F."/>
            <person name="Oldroyd G.E."/>
            <person name="Geurts R."/>
            <person name="Cannon S.B."/>
            <person name="Udvardi M.K."/>
            <person name="Benedito V.A."/>
            <person name="Mayer K.F."/>
            <person name="Gouzy J."/>
            <person name="Schoof H."/>
            <person name="Van de Peer Y."/>
            <person name="Proost S."/>
            <person name="Cook D.R."/>
            <person name="Meyers B.C."/>
            <person name="Spannagl M."/>
            <person name="Cheung F."/>
            <person name="De Mita S."/>
            <person name="Krishnakumar V."/>
            <person name="Gundlach H."/>
            <person name="Zhou S."/>
            <person name="Mudge J."/>
            <person name="Bharti A.K."/>
            <person name="Murray J.D."/>
            <person name="Naoumkina M.A."/>
            <person name="Rosen B."/>
            <person name="Silverstein K.A."/>
            <person name="Tang H."/>
            <person name="Rombauts S."/>
            <person name="Zhao P.X."/>
            <person name="Zhou P."/>
            <person name="Barbe V."/>
            <person name="Bardou P."/>
            <person name="Bechner M."/>
            <person name="Bellec A."/>
            <person name="Berger A."/>
            <person name="Berges H."/>
            <person name="Bidwell S."/>
            <person name="Bisseling T."/>
            <person name="Choisne N."/>
            <person name="Couloux A."/>
            <person name="Denny R."/>
            <person name="Deshpande S."/>
            <person name="Dai X."/>
            <person name="Doyle J.J."/>
            <person name="Dudez A.M."/>
            <person name="Farmer A.D."/>
            <person name="Fouteau S."/>
            <person name="Franken C."/>
            <person name="Gibelin C."/>
            <person name="Gish J."/>
            <person name="Goldstein S."/>
            <person name="Gonzalez A.J."/>
            <person name="Green P.J."/>
            <person name="Hallab A."/>
            <person name="Hartog M."/>
            <person name="Hua A."/>
            <person name="Humphray S.J."/>
            <person name="Jeong D.H."/>
            <person name="Jing Y."/>
            <person name="Jocker A."/>
            <person name="Kenton S.M."/>
            <person name="Kim D.J."/>
            <person name="Klee K."/>
            <person name="Lai H."/>
            <person name="Lang C."/>
            <person name="Lin S."/>
            <person name="Macmil S.L."/>
            <person name="Magdelenat G."/>
            <person name="Matthews L."/>
            <person name="McCorrison J."/>
            <person name="Monaghan E.L."/>
            <person name="Mun J.H."/>
            <person name="Najar F.Z."/>
            <person name="Nicholson C."/>
            <person name="Noirot C."/>
            <person name="O'Bleness M."/>
            <person name="Paule C.R."/>
            <person name="Poulain J."/>
            <person name="Prion F."/>
            <person name="Qin B."/>
            <person name="Qu C."/>
            <person name="Retzel E.F."/>
            <person name="Riddle C."/>
            <person name="Sallet E."/>
            <person name="Samain S."/>
            <person name="Samson N."/>
            <person name="Sanders I."/>
            <person name="Saurat O."/>
            <person name="Scarpelli C."/>
            <person name="Schiex T."/>
            <person name="Segurens B."/>
            <person name="Severin A.J."/>
            <person name="Sherrier D.J."/>
            <person name="Shi R."/>
            <person name="Sims S."/>
            <person name="Singer S.R."/>
            <person name="Sinharoy S."/>
            <person name="Sterck L."/>
            <person name="Viollet A."/>
            <person name="Wang B.B."/>
            <person name="Wang K."/>
            <person name="Wang M."/>
            <person name="Wang X."/>
            <person name="Warfsmann J."/>
            <person name="Weissenbach J."/>
            <person name="White D.D."/>
            <person name="White J.D."/>
            <person name="Wiley G.B."/>
            <person name="Wincker P."/>
            <person name="Xing Y."/>
            <person name="Yang L."/>
            <person name="Yao Z."/>
            <person name="Ying F."/>
            <person name="Zhai J."/>
            <person name="Zhou L."/>
            <person name="Zuber A."/>
            <person name="Denarie J."/>
            <person name="Dixon R.A."/>
            <person name="May G.D."/>
            <person name="Schwartz D.C."/>
            <person name="Rogers J."/>
            <person name="Quetier F."/>
            <person name="Town C.D."/>
            <person name="Roe B.A."/>
        </authorList>
    </citation>
    <scope>NUCLEOTIDE SEQUENCE [LARGE SCALE GENOMIC DNA]</scope>
    <source>
        <strain evidence="3">A17</strain>
        <strain evidence="5 6">cv. Jemalong A17</strain>
    </source>
</reference>
<dbReference type="HOGENOM" id="CLU_027176_0_0_1"/>
<name>G7K8T6_MEDTR</name>
<dbReference type="Proteomes" id="UP000265566">
    <property type="component" value="Chromosome 1"/>
</dbReference>
<organism evidence="3 6">
    <name type="scientific">Medicago truncatula</name>
    <name type="common">Barrel medic</name>
    <name type="synonym">Medicago tribuloides</name>
    <dbReference type="NCBI Taxonomy" id="3880"/>
    <lineage>
        <taxon>Eukaryota</taxon>
        <taxon>Viridiplantae</taxon>
        <taxon>Streptophyta</taxon>
        <taxon>Embryophyta</taxon>
        <taxon>Tracheophyta</taxon>
        <taxon>Spermatophyta</taxon>
        <taxon>Magnoliopsida</taxon>
        <taxon>eudicotyledons</taxon>
        <taxon>Gunneridae</taxon>
        <taxon>Pentapetalae</taxon>
        <taxon>rosids</taxon>
        <taxon>fabids</taxon>
        <taxon>Fabales</taxon>
        <taxon>Fabaceae</taxon>
        <taxon>Papilionoideae</taxon>
        <taxon>50 kb inversion clade</taxon>
        <taxon>NPAAA clade</taxon>
        <taxon>Hologalegina</taxon>
        <taxon>IRL clade</taxon>
        <taxon>Trifolieae</taxon>
        <taxon>Medicago</taxon>
    </lineage>
</organism>
<dbReference type="EMBL" id="CM001217">
    <property type="protein sequence ID" value="AES60603.1"/>
    <property type="molecule type" value="Genomic_DNA"/>
</dbReference>
<dbReference type="KEGG" id="mtr:11430505"/>
<dbReference type="EMBL" id="CM001221">
    <property type="protein sequence ID" value="AES97705.1"/>
    <property type="molecule type" value="Genomic_DNA"/>
</dbReference>
<evidence type="ECO:0000313" key="2">
    <source>
        <dbReference type="EMBL" id="AES60603.1"/>
    </source>
</evidence>
<feature type="domain" description="F-box associated beta-propeller type 1" evidence="1">
    <location>
        <begin position="30"/>
        <end position="281"/>
    </location>
</feature>
<reference evidence="3 6" key="2">
    <citation type="journal article" date="2014" name="BMC Genomics">
        <title>An improved genome release (version Mt4.0) for the model legume Medicago truncatula.</title>
        <authorList>
            <person name="Tang H."/>
            <person name="Krishnakumar V."/>
            <person name="Bidwell S."/>
            <person name="Rosen B."/>
            <person name="Chan A."/>
            <person name="Zhou S."/>
            <person name="Gentzbittel L."/>
            <person name="Childs K.L."/>
            <person name="Yandell M."/>
            <person name="Gundlach H."/>
            <person name="Mayer K.F."/>
            <person name="Schwartz D.C."/>
            <person name="Town C.D."/>
        </authorList>
    </citation>
    <scope>GENOME REANNOTATION</scope>
    <source>
        <strain evidence="5 6">cv. Jemalong A17</strain>
    </source>
</reference>
<dbReference type="NCBIfam" id="TIGR01640">
    <property type="entry name" value="F_box_assoc_1"/>
    <property type="match status" value="1"/>
</dbReference>
<dbReference type="InterPro" id="IPR052361">
    <property type="entry name" value="F-box_domain"/>
</dbReference>
<dbReference type="InterPro" id="IPR017451">
    <property type="entry name" value="F-box-assoc_interact_dom"/>
</dbReference>
<dbReference type="AlphaFoldDB" id="G7K8T6"/>
<proteinExistence type="predicted"/>
<gene>
    <name evidence="5" type="primary">11431936</name>
    <name evidence="2" type="ordered locus">MTR_1g058870</name>
    <name evidence="3" type="ordered locus">MTR_5g058620</name>
    <name evidence="4" type="ORF">MtrunA17_Chr1g0174021</name>
</gene>
<dbReference type="Pfam" id="PF07734">
    <property type="entry name" value="FBA_1"/>
    <property type="match status" value="1"/>
</dbReference>
<evidence type="ECO:0000313" key="6">
    <source>
        <dbReference type="Proteomes" id="UP000002051"/>
    </source>
</evidence>
<accession>G7K8T6</accession>
<evidence type="ECO:0000259" key="1">
    <source>
        <dbReference type="Pfam" id="PF07734"/>
    </source>
</evidence>
<evidence type="ECO:0000313" key="5">
    <source>
        <dbReference type="EnsemblPlants" id="AES60603"/>
    </source>
</evidence>